<feature type="compositionally biased region" description="Polar residues" evidence="11">
    <location>
        <begin position="753"/>
        <end position="765"/>
    </location>
</feature>
<dbReference type="SUPFAM" id="SSF48371">
    <property type="entry name" value="ARM repeat"/>
    <property type="match status" value="1"/>
</dbReference>
<keyword evidence="8 10" id="KW-0968">Cytoplasmic vesicle</keyword>
<feature type="region of interest" description="Disordered" evidence="11">
    <location>
        <begin position="607"/>
        <end position="699"/>
    </location>
</feature>
<dbReference type="SUPFAM" id="SSF49348">
    <property type="entry name" value="Clathrin adaptor appendage domain"/>
    <property type="match status" value="1"/>
</dbReference>
<dbReference type="Gene3D" id="1.25.10.10">
    <property type="entry name" value="Leucine-rich Repeat Variant"/>
    <property type="match status" value="1"/>
</dbReference>
<dbReference type="GeneID" id="28999925"/>
<evidence type="ECO:0000256" key="10">
    <source>
        <dbReference type="PIRNR" id="PIRNR037094"/>
    </source>
</evidence>
<dbReference type="FunFam" id="1.25.10.10:FF:000030">
    <property type="entry name" value="AP-1 complex subunit gamma"/>
    <property type="match status" value="1"/>
</dbReference>
<dbReference type="GO" id="GO:0030121">
    <property type="term" value="C:AP-1 adaptor complex"/>
    <property type="evidence" value="ECO:0007669"/>
    <property type="project" value="InterPro"/>
</dbReference>
<feature type="region of interest" description="Disordered" evidence="11">
    <location>
        <begin position="735"/>
        <end position="765"/>
    </location>
</feature>
<dbReference type="InterPro" id="IPR008153">
    <property type="entry name" value="GAE_dom"/>
</dbReference>
<evidence type="ECO:0000313" key="14">
    <source>
        <dbReference type="Proteomes" id="UP000077315"/>
    </source>
</evidence>
<keyword evidence="4 10" id="KW-0813">Transport</keyword>
<dbReference type="STRING" id="763407.A0A162V4W8"/>
<dbReference type="EMBL" id="KV440972">
    <property type="protein sequence ID" value="OAD79992.1"/>
    <property type="molecule type" value="Genomic_DNA"/>
</dbReference>
<dbReference type="InterPro" id="IPR013041">
    <property type="entry name" value="Clathrin_app_Ig-like_sf"/>
</dbReference>
<dbReference type="OrthoDB" id="28053at2759"/>
<dbReference type="VEuPathDB" id="FungiDB:PHYBLDRAFT_185014"/>
<dbReference type="InterPro" id="IPR011989">
    <property type="entry name" value="ARM-like"/>
</dbReference>
<sequence length="880" mass="96539">MNSLNDISQQILARLPLFRLKDLIKAVRACKTAAEERAVVQKESAKLRTAIKEENSDARHTTVAKLLYIYMLGYPAHFGQMECLKLAASPKFVDKRLGYLGIMLLIDEKTEVLTLVTNSLKNDLNHHNMYIVGLALCTLGNISSSEMARDLCSEVEKLLGSSNTYIRKKAALAALRIIRRVPELHENFISKSKALLNDRSHGVLVTGVTLITEMCQQHPENVQLFRKAVPLLVRHLKNLVSAGFSPEHDVTGVTDPFLQVKILRLMRILAKNDQEASDAMNDILAQVATNTESTKNVGNSILYETVLTIMEIQSEAGLRVLAVNILGKFLSNRDNNIRYVALETLNKTVGMETQAVQRHRNIILDCLRDGDISIRRRALELSFALINEGNVRVLTRELLAFLEVADSEFKQSMTYKISLAAERFAPNKRWHIDTMLRMLKLAGNFVREEVLAGFIRLVAQSSELHQYTVQKLYASLKRDISQEGLVLASVWVIGEYGDVLTTSGSFEDENVTMEANETSVVGLLESILMGPYVNQLTREYVMTALIKLSSRLNEASVQAKIKDILQRHTTSMEVEIQQRAVEYMNMFSFDDIRPAVLERMPVPETRTIIQTNNNGPDSPALERSSNRPGPSDQDLLLDLMGVGTASGGGSNDVMEASPQVQKATIPQKSQNSDLLADLFGTSGSSEQSTSSPAPAAASGGSALLDLLGDIAGEKSTPAASTPPPYATGLDTLASLGQSLPNSRSPELSGAGLQANNSLPPVSNGHQAYSKNGLTISFVPSRDRNNGSIINIQVHFQNNGSQGTISGLQFQAAVPKSQKLQMAAASNSTVDPNSTEKQLMRIHNPQQTAVKLRLRISYILSSTGQRVDDLAEFGPFPEGAF</sequence>
<dbReference type="Pfam" id="PF01602">
    <property type="entry name" value="Adaptin_N"/>
    <property type="match status" value="1"/>
</dbReference>
<feature type="compositionally biased region" description="Polar residues" evidence="11">
    <location>
        <begin position="607"/>
        <end position="616"/>
    </location>
</feature>
<evidence type="ECO:0000259" key="12">
    <source>
        <dbReference type="PROSITE" id="PS50180"/>
    </source>
</evidence>
<evidence type="ECO:0000256" key="2">
    <source>
        <dbReference type="ARBA" id="ARBA00004555"/>
    </source>
</evidence>
<keyword evidence="6 10" id="KW-0333">Golgi apparatus</keyword>
<protein>
    <recommendedName>
        <fullName evidence="10">AP-1 complex subunit gamma</fullName>
    </recommendedName>
</protein>
<dbReference type="FunCoup" id="A0A162V4W8">
    <property type="interactions" value="250"/>
</dbReference>
<comment type="subunit">
    <text evidence="9">Adaptor protein complex 1 (AP-1) is a heterotetramer composed of two large adaptins (gamma-type subunit APL4 and beta-type subunit APL2), a medium adaptin (mu-type subunit APM1) and a small adaptin (sigma-type subunit APS1). AP-1 interacts with clathrin.</text>
</comment>
<dbReference type="InterPro" id="IPR017107">
    <property type="entry name" value="AP1_complex_gsu"/>
</dbReference>
<dbReference type="InterPro" id="IPR016024">
    <property type="entry name" value="ARM-type_fold"/>
</dbReference>
<feature type="compositionally biased region" description="Polar residues" evidence="11">
    <location>
        <begin position="658"/>
        <end position="673"/>
    </location>
</feature>
<dbReference type="InterPro" id="IPR002553">
    <property type="entry name" value="Clathrin/coatomer_adapt-like_N"/>
</dbReference>
<gene>
    <name evidence="13" type="ORF">PHYBLDRAFT_185014</name>
</gene>
<reference evidence="14" key="1">
    <citation type="submission" date="2015-06" db="EMBL/GenBank/DDBJ databases">
        <title>Expansion of signal transduction pathways in fungi by whole-genome duplication.</title>
        <authorList>
            <consortium name="DOE Joint Genome Institute"/>
            <person name="Corrochano L.M."/>
            <person name="Kuo A."/>
            <person name="Marcet-Houben M."/>
            <person name="Polaino S."/>
            <person name="Salamov A."/>
            <person name="Villalobos J.M."/>
            <person name="Alvarez M.I."/>
            <person name="Avalos J."/>
            <person name="Benito E.P."/>
            <person name="Benoit I."/>
            <person name="Burger G."/>
            <person name="Camino L.P."/>
            <person name="Canovas D."/>
            <person name="Cerda-Olmedo E."/>
            <person name="Cheng J.-F."/>
            <person name="Dominguez A."/>
            <person name="Elias M."/>
            <person name="Eslava A.P."/>
            <person name="Glaser F."/>
            <person name="Grimwood J."/>
            <person name="Gutierrez G."/>
            <person name="Heitman J."/>
            <person name="Henrissat B."/>
            <person name="Iturriaga E.A."/>
            <person name="Lang B.F."/>
            <person name="Lavin J.L."/>
            <person name="Lee S."/>
            <person name="Li W."/>
            <person name="Lindquist E."/>
            <person name="Lopez-Garcia S."/>
            <person name="Luque E.M."/>
            <person name="Marcos A.T."/>
            <person name="Martin J."/>
            <person name="McCluskey K."/>
            <person name="Medina H.R."/>
            <person name="Miralles-Duran A."/>
            <person name="Miyazaki A."/>
            <person name="Munoz-Torres E."/>
            <person name="Oguiza J.A."/>
            <person name="Ohm R."/>
            <person name="Olmedo M."/>
            <person name="Orejas M."/>
            <person name="Ortiz-Castellanos L."/>
            <person name="Pisabarro A.G."/>
            <person name="Rodriguez-Romero J."/>
            <person name="Ruiz-Herrera J."/>
            <person name="Ruiz-Vazquez R."/>
            <person name="Sanz C."/>
            <person name="Schackwitz W."/>
            <person name="Schmutz J."/>
            <person name="Shahriari M."/>
            <person name="Shelest E."/>
            <person name="Silva-Franco F."/>
            <person name="Soanes D."/>
            <person name="Syed K."/>
            <person name="Tagua V.G."/>
            <person name="Talbot N.J."/>
            <person name="Thon M."/>
            <person name="De vries R.P."/>
            <person name="Wiebenga A."/>
            <person name="Yadav J.S."/>
            <person name="Braun E.L."/>
            <person name="Baker S."/>
            <person name="Garre V."/>
            <person name="Horwitz B."/>
            <person name="Torres-Martinez S."/>
            <person name="Idnurm A."/>
            <person name="Herrera-Estrella A."/>
            <person name="Gabaldon T."/>
            <person name="Grigoriev I.V."/>
        </authorList>
    </citation>
    <scope>NUCLEOTIDE SEQUENCE [LARGE SCALE GENOMIC DNA]</scope>
    <source>
        <strain evidence="14">NRRL 1555(-)</strain>
    </source>
</reference>
<evidence type="ECO:0000256" key="5">
    <source>
        <dbReference type="ARBA" id="ARBA00022927"/>
    </source>
</evidence>
<evidence type="ECO:0000256" key="1">
    <source>
        <dbReference type="ARBA" id="ARBA00004156"/>
    </source>
</evidence>
<dbReference type="PANTHER" id="PTHR22780">
    <property type="entry name" value="ADAPTIN, ALPHA/GAMMA/EPSILON"/>
    <property type="match status" value="1"/>
</dbReference>
<dbReference type="AlphaFoldDB" id="A0A162V4W8"/>
<dbReference type="GO" id="GO:0005829">
    <property type="term" value="C:cytosol"/>
    <property type="evidence" value="ECO:0007669"/>
    <property type="project" value="GOC"/>
</dbReference>
<keyword evidence="14" id="KW-1185">Reference proteome</keyword>
<dbReference type="SMART" id="SM00809">
    <property type="entry name" value="Alpha_adaptinC2"/>
    <property type="match status" value="1"/>
</dbReference>
<dbReference type="PIRSF" id="PIRSF037094">
    <property type="entry name" value="AP1_complex_gamma"/>
    <property type="match status" value="1"/>
</dbReference>
<evidence type="ECO:0000256" key="8">
    <source>
        <dbReference type="ARBA" id="ARBA00023329"/>
    </source>
</evidence>
<dbReference type="Gene3D" id="2.60.40.1230">
    <property type="match status" value="1"/>
</dbReference>
<evidence type="ECO:0000256" key="6">
    <source>
        <dbReference type="ARBA" id="ARBA00023034"/>
    </source>
</evidence>
<dbReference type="PROSITE" id="PS50180">
    <property type="entry name" value="GAE"/>
    <property type="match status" value="1"/>
</dbReference>
<dbReference type="RefSeq" id="XP_018298032.1">
    <property type="nucleotide sequence ID" value="XM_018439019.1"/>
</dbReference>
<keyword evidence="5 10" id="KW-0653">Protein transport</keyword>
<dbReference type="InParanoid" id="A0A162V4W8"/>
<evidence type="ECO:0000256" key="11">
    <source>
        <dbReference type="SAM" id="MobiDB-lite"/>
    </source>
</evidence>
<dbReference type="InterPro" id="IPR008152">
    <property type="entry name" value="Clathrin_a/b/g-adaptin_app_Ig"/>
</dbReference>
<evidence type="ECO:0000313" key="13">
    <source>
        <dbReference type="EMBL" id="OAD79992.1"/>
    </source>
</evidence>
<feature type="compositionally biased region" description="Polar residues" evidence="11">
    <location>
        <begin position="735"/>
        <end position="745"/>
    </location>
</feature>
<accession>A0A162V4W8</accession>
<name>A0A162V4W8_PHYB8</name>
<evidence type="ECO:0000256" key="3">
    <source>
        <dbReference type="ARBA" id="ARBA00006613"/>
    </source>
</evidence>
<comment type="similarity">
    <text evidence="3 10">Belongs to the adaptor complexes large subunit family.</text>
</comment>
<evidence type="ECO:0000256" key="4">
    <source>
        <dbReference type="ARBA" id="ARBA00022448"/>
    </source>
</evidence>
<dbReference type="Proteomes" id="UP000077315">
    <property type="component" value="Unassembled WGS sequence"/>
</dbReference>
<dbReference type="GO" id="GO:0016482">
    <property type="term" value="P:cytosolic transport"/>
    <property type="evidence" value="ECO:0007669"/>
    <property type="project" value="UniProtKB-ARBA"/>
</dbReference>
<dbReference type="GO" id="GO:0016192">
    <property type="term" value="P:vesicle-mediated transport"/>
    <property type="evidence" value="ECO:0007669"/>
    <property type="project" value="InterPro"/>
</dbReference>
<evidence type="ECO:0000256" key="9">
    <source>
        <dbReference type="ARBA" id="ARBA00062546"/>
    </source>
</evidence>
<proteinExistence type="inferred from homology"/>
<dbReference type="GO" id="GO:0006886">
    <property type="term" value="P:intracellular protein transport"/>
    <property type="evidence" value="ECO:0007669"/>
    <property type="project" value="UniProtKB-UniRule"/>
</dbReference>
<dbReference type="Pfam" id="PF02883">
    <property type="entry name" value="Alpha_adaptinC2"/>
    <property type="match status" value="1"/>
</dbReference>
<feature type="domain" description="GAE" evidence="12">
    <location>
        <begin position="760"/>
        <end position="876"/>
    </location>
</feature>
<comment type="subcellular location">
    <subcellularLocation>
        <location evidence="1">Cytoplasmic vesicle membrane</location>
    </subcellularLocation>
    <subcellularLocation>
        <location evidence="2">Golgi apparatus</location>
    </subcellularLocation>
</comment>
<organism evidence="13 14">
    <name type="scientific">Phycomyces blakesleeanus (strain ATCC 8743b / DSM 1359 / FGSC 10004 / NBRC 33097 / NRRL 1555)</name>
    <dbReference type="NCBI Taxonomy" id="763407"/>
    <lineage>
        <taxon>Eukaryota</taxon>
        <taxon>Fungi</taxon>
        <taxon>Fungi incertae sedis</taxon>
        <taxon>Mucoromycota</taxon>
        <taxon>Mucoromycotina</taxon>
        <taxon>Mucoromycetes</taxon>
        <taxon>Mucorales</taxon>
        <taxon>Phycomycetaceae</taxon>
        <taxon>Phycomyces</taxon>
    </lineage>
</organism>
<keyword evidence="7 10" id="KW-0472">Membrane</keyword>
<evidence type="ECO:0000256" key="7">
    <source>
        <dbReference type="ARBA" id="ARBA00023136"/>
    </source>
</evidence>
<feature type="compositionally biased region" description="Low complexity" evidence="11">
    <location>
        <begin position="680"/>
        <end position="699"/>
    </location>
</feature>
<dbReference type="InterPro" id="IPR050840">
    <property type="entry name" value="Adaptor_Complx_Large_Subunit"/>
</dbReference>